<dbReference type="InterPro" id="IPR014867">
    <property type="entry name" value="Spore_coat_CotH_CotH2/3/7"/>
</dbReference>
<keyword evidence="2" id="KW-1185">Reference proteome</keyword>
<keyword evidence="1" id="KW-0946">Virion</keyword>
<dbReference type="Pfam" id="PF08757">
    <property type="entry name" value="CotH"/>
    <property type="match status" value="1"/>
</dbReference>
<dbReference type="AlphaFoldDB" id="A0A229P4Z8"/>
<dbReference type="Proteomes" id="UP000215145">
    <property type="component" value="Unassembled WGS sequence"/>
</dbReference>
<protein>
    <submittedName>
        <fullName evidence="1">Spore coat protein CotH</fullName>
    </submittedName>
</protein>
<reference evidence="1 2" key="1">
    <citation type="submission" date="2017-07" db="EMBL/GenBank/DDBJ databases">
        <title>Paenibacillus herberti R33 genome sequencing and assembly.</title>
        <authorList>
            <person name="Su W."/>
        </authorList>
    </citation>
    <scope>NUCLEOTIDE SEQUENCE [LARGE SCALE GENOMIC DNA]</scope>
    <source>
        <strain evidence="1 2">R33</strain>
    </source>
</reference>
<dbReference type="OrthoDB" id="3235126at2"/>
<name>A0A229P4Z8_9BACL</name>
<accession>A0A229P4Z8</accession>
<dbReference type="PANTHER" id="PTHR40050:SF1">
    <property type="entry name" value="INNER SPORE COAT PROTEIN H"/>
    <property type="match status" value="1"/>
</dbReference>
<dbReference type="PANTHER" id="PTHR40050">
    <property type="entry name" value="INNER SPORE COAT PROTEIN H"/>
    <property type="match status" value="1"/>
</dbReference>
<keyword evidence="1" id="KW-0167">Capsid protein</keyword>
<proteinExistence type="predicted"/>
<dbReference type="RefSeq" id="WP_089524247.1">
    <property type="nucleotide sequence ID" value="NZ_NMUQ01000001.1"/>
</dbReference>
<gene>
    <name evidence="1" type="ORF">CGZ75_11315</name>
</gene>
<comment type="caution">
    <text evidence="1">The sequence shown here is derived from an EMBL/GenBank/DDBJ whole genome shotgun (WGS) entry which is preliminary data.</text>
</comment>
<evidence type="ECO:0000313" key="1">
    <source>
        <dbReference type="EMBL" id="OXM17170.1"/>
    </source>
</evidence>
<evidence type="ECO:0000313" key="2">
    <source>
        <dbReference type="Proteomes" id="UP000215145"/>
    </source>
</evidence>
<dbReference type="EMBL" id="NMUQ01000001">
    <property type="protein sequence ID" value="OXM17170.1"/>
    <property type="molecule type" value="Genomic_DNA"/>
</dbReference>
<organism evidence="1 2">
    <name type="scientific">Paenibacillus herberti</name>
    <dbReference type="NCBI Taxonomy" id="1619309"/>
    <lineage>
        <taxon>Bacteria</taxon>
        <taxon>Bacillati</taxon>
        <taxon>Bacillota</taxon>
        <taxon>Bacilli</taxon>
        <taxon>Bacillales</taxon>
        <taxon>Paenibacillaceae</taxon>
        <taxon>Paenibacillus</taxon>
    </lineage>
</organism>
<sequence length="373" mass="42961">MRAGLPVRSVYISANGQAELAKDAWSRRFIPVQLTAGGRTTGARIRYRGGHTREYPKKSYEIQLDGGLVLHWNAESDDPSMIRNALSFRFMEQIGVPAPRTRHVWLDINGETMGLYLEIEAVNSRFFALRNIPYRSLLYAANDSANFERTHSDSGGRKQDLSEGYEFMEGDGETISRLCTFIRDIHRQKGDKLRDLLEEYVDIPAYFNWLSGVVLTGNFDGFEQNYALYEEAGERKYNILPWDYEGTWGRNCYGKPCSAGTVRIEGYNGLTRRLLQFPDLKRDYALKLEKMLEEEFTNEQVGPVIDELHRRLAPAVRVDSSRFATKSLFSEETLFIRRYMEERKLIILHELKRWQGALSSVMPARVRVKGIEG</sequence>